<proteinExistence type="predicted"/>
<dbReference type="GO" id="GO:0005634">
    <property type="term" value="C:nucleus"/>
    <property type="evidence" value="ECO:0007669"/>
    <property type="project" value="UniProtKB-SubCell"/>
</dbReference>
<dbReference type="STRING" id="1220926.S2JEQ7"/>
<dbReference type="OrthoDB" id="5599552at2759"/>
<organism evidence="7 8">
    <name type="scientific">Mucor circinelloides f. circinelloides (strain 1006PhL)</name>
    <name type="common">Mucormycosis agent</name>
    <name type="synonym">Calyptromyces circinelloides</name>
    <dbReference type="NCBI Taxonomy" id="1220926"/>
    <lineage>
        <taxon>Eukaryota</taxon>
        <taxon>Fungi</taxon>
        <taxon>Fungi incertae sedis</taxon>
        <taxon>Mucoromycota</taxon>
        <taxon>Mucoromycotina</taxon>
        <taxon>Mucoromycetes</taxon>
        <taxon>Mucorales</taxon>
        <taxon>Mucorineae</taxon>
        <taxon>Mucoraceae</taxon>
        <taxon>Mucor</taxon>
    </lineage>
</organism>
<dbReference type="VEuPathDB" id="FungiDB:HMPREF1544_04810"/>
<dbReference type="AlphaFoldDB" id="S2JEQ7"/>
<evidence type="ECO:0000313" key="7">
    <source>
        <dbReference type="EMBL" id="EPB88344.1"/>
    </source>
</evidence>
<keyword evidence="2" id="KW-0805">Transcription regulation</keyword>
<protein>
    <recommendedName>
        <fullName evidence="6">Velvet domain-containing protein</fullName>
    </recommendedName>
</protein>
<dbReference type="Pfam" id="PF11754">
    <property type="entry name" value="Velvet"/>
    <property type="match status" value="1"/>
</dbReference>
<dbReference type="InterPro" id="IPR037525">
    <property type="entry name" value="Velvet_dom"/>
</dbReference>
<dbReference type="PROSITE" id="PS51821">
    <property type="entry name" value="VELVET"/>
    <property type="match status" value="1"/>
</dbReference>
<dbReference type="InterPro" id="IPR038491">
    <property type="entry name" value="Velvet_dom_sf"/>
</dbReference>
<keyword evidence="4" id="KW-0539">Nucleus</keyword>
<keyword evidence="3" id="KW-0804">Transcription</keyword>
<sequence length="216" mass="24243">MCGFGDKDRRPISPPPILKLSVFTKNGLIMNPETFDVSFLVVTCDAHQHFETPDTAENFRNVKPKIDTIPTVVINEDGKEQYNAVRMRNLAGATVASAEKLYDLDGNLGIFFIFQDISLRTEGVFKLEFSLMDIEKPPFLHCVNTQSASPVLKTVETKPFTSYTPKNFPGVVQSTPLSECFAKQGIKIPVRREKAKKQNKKVSSTAQFLSDMDKDY</sequence>
<evidence type="ECO:0000256" key="4">
    <source>
        <dbReference type="ARBA" id="ARBA00023242"/>
    </source>
</evidence>
<evidence type="ECO:0000259" key="6">
    <source>
        <dbReference type="PROSITE" id="PS51821"/>
    </source>
</evidence>
<dbReference type="InterPro" id="IPR021740">
    <property type="entry name" value="Velvet"/>
</dbReference>
<comment type="subcellular location">
    <subcellularLocation>
        <location evidence="1">Nucleus</location>
    </subcellularLocation>
</comment>
<dbReference type="EMBL" id="KE123952">
    <property type="protein sequence ID" value="EPB88344.1"/>
    <property type="molecule type" value="Genomic_DNA"/>
</dbReference>
<evidence type="ECO:0000313" key="8">
    <source>
        <dbReference type="Proteomes" id="UP000014254"/>
    </source>
</evidence>
<evidence type="ECO:0000256" key="1">
    <source>
        <dbReference type="ARBA" id="ARBA00004123"/>
    </source>
</evidence>
<name>S2JEQ7_MUCC1</name>
<evidence type="ECO:0000256" key="2">
    <source>
        <dbReference type="ARBA" id="ARBA00023015"/>
    </source>
</evidence>
<dbReference type="eggNOG" id="ENOG502S1B4">
    <property type="taxonomic scope" value="Eukaryota"/>
</dbReference>
<accession>S2JEQ7</accession>
<dbReference type="Gene3D" id="2.60.40.3960">
    <property type="entry name" value="Velvet domain"/>
    <property type="match status" value="1"/>
</dbReference>
<keyword evidence="8" id="KW-1185">Reference proteome</keyword>
<dbReference type="Proteomes" id="UP000014254">
    <property type="component" value="Unassembled WGS sequence"/>
</dbReference>
<reference evidence="8" key="1">
    <citation type="submission" date="2013-05" db="EMBL/GenBank/DDBJ databases">
        <title>The Genome sequence of Mucor circinelloides f. circinelloides 1006PhL.</title>
        <authorList>
            <consortium name="The Broad Institute Genomics Platform"/>
            <person name="Cuomo C."/>
            <person name="Earl A."/>
            <person name="Findley K."/>
            <person name="Lee S.C."/>
            <person name="Walker B."/>
            <person name="Young S."/>
            <person name="Zeng Q."/>
            <person name="Gargeya S."/>
            <person name="Fitzgerald M."/>
            <person name="Haas B."/>
            <person name="Abouelleil A."/>
            <person name="Allen A.W."/>
            <person name="Alvarado L."/>
            <person name="Arachchi H.M."/>
            <person name="Berlin A.M."/>
            <person name="Chapman S.B."/>
            <person name="Gainer-Dewar J."/>
            <person name="Goldberg J."/>
            <person name="Griggs A."/>
            <person name="Gujja S."/>
            <person name="Hansen M."/>
            <person name="Howarth C."/>
            <person name="Imamovic A."/>
            <person name="Ireland A."/>
            <person name="Larimer J."/>
            <person name="McCowan C."/>
            <person name="Murphy C."/>
            <person name="Pearson M."/>
            <person name="Poon T.W."/>
            <person name="Priest M."/>
            <person name="Roberts A."/>
            <person name="Saif S."/>
            <person name="Shea T."/>
            <person name="Sisk P."/>
            <person name="Sykes S."/>
            <person name="Wortman J."/>
            <person name="Nusbaum C."/>
            <person name="Birren B."/>
        </authorList>
    </citation>
    <scope>NUCLEOTIDE SEQUENCE [LARGE SCALE GENOMIC DNA]</scope>
    <source>
        <strain evidence="8">1006PhL</strain>
    </source>
</reference>
<dbReference type="InParanoid" id="S2JEQ7"/>
<evidence type="ECO:0000256" key="5">
    <source>
        <dbReference type="SAM" id="MobiDB-lite"/>
    </source>
</evidence>
<dbReference type="PANTHER" id="PTHR33572">
    <property type="entry name" value="SPORE DEVELOPMENT REGULATOR VOSA"/>
    <property type="match status" value="1"/>
</dbReference>
<evidence type="ECO:0000256" key="3">
    <source>
        <dbReference type="ARBA" id="ARBA00023163"/>
    </source>
</evidence>
<feature type="domain" description="Velvet" evidence="6">
    <location>
        <begin position="1"/>
        <end position="191"/>
    </location>
</feature>
<dbReference type="OMA" id="VRIEGHY"/>
<feature type="region of interest" description="Disordered" evidence="5">
    <location>
        <begin position="197"/>
        <end position="216"/>
    </location>
</feature>
<gene>
    <name evidence="7" type="ORF">HMPREF1544_04810</name>
</gene>
<dbReference type="PANTHER" id="PTHR33572:SF3">
    <property type="entry name" value="VELVET COMPLEX SUBUNIT B"/>
    <property type="match status" value="1"/>
</dbReference>